<reference evidence="2 3" key="1">
    <citation type="journal article" date="2012" name="Nature">
        <title>Repeated polyploidization of Gossypium genomes and the evolution of spinnable cotton fibres.</title>
        <authorList>
            <person name="Paterson A.H."/>
            <person name="Wendel J.F."/>
            <person name="Gundlach H."/>
            <person name="Guo H."/>
            <person name="Jenkins J."/>
            <person name="Jin D."/>
            <person name="Llewellyn D."/>
            <person name="Showmaker K.C."/>
            <person name="Shu S."/>
            <person name="Udall J."/>
            <person name="Yoo M.J."/>
            <person name="Byers R."/>
            <person name="Chen W."/>
            <person name="Doron-Faigenboim A."/>
            <person name="Duke M.V."/>
            <person name="Gong L."/>
            <person name="Grimwood J."/>
            <person name="Grover C."/>
            <person name="Grupp K."/>
            <person name="Hu G."/>
            <person name="Lee T.H."/>
            <person name="Li J."/>
            <person name="Lin L."/>
            <person name="Liu T."/>
            <person name="Marler B.S."/>
            <person name="Page J.T."/>
            <person name="Roberts A.W."/>
            <person name="Romanel E."/>
            <person name="Sanders W.S."/>
            <person name="Szadkowski E."/>
            <person name="Tan X."/>
            <person name="Tang H."/>
            <person name="Xu C."/>
            <person name="Wang J."/>
            <person name="Wang Z."/>
            <person name="Zhang D."/>
            <person name="Zhang L."/>
            <person name="Ashrafi H."/>
            <person name="Bedon F."/>
            <person name="Bowers J.E."/>
            <person name="Brubaker C.L."/>
            <person name="Chee P.W."/>
            <person name="Das S."/>
            <person name="Gingle A.R."/>
            <person name="Haigler C.H."/>
            <person name="Harker D."/>
            <person name="Hoffmann L.V."/>
            <person name="Hovav R."/>
            <person name="Jones D.C."/>
            <person name="Lemke C."/>
            <person name="Mansoor S."/>
            <person name="ur Rahman M."/>
            <person name="Rainville L.N."/>
            <person name="Rambani A."/>
            <person name="Reddy U.K."/>
            <person name="Rong J.K."/>
            <person name="Saranga Y."/>
            <person name="Scheffler B.E."/>
            <person name="Scheffler J.A."/>
            <person name="Stelly D.M."/>
            <person name="Triplett B.A."/>
            <person name="Van Deynze A."/>
            <person name="Vaslin M.F."/>
            <person name="Waghmare V.N."/>
            <person name="Walford S.A."/>
            <person name="Wright R.J."/>
            <person name="Zaki E.A."/>
            <person name="Zhang T."/>
            <person name="Dennis E.S."/>
            <person name="Mayer K.F."/>
            <person name="Peterson D.G."/>
            <person name="Rokhsar D.S."/>
            <person name="Wang X."/>
            <person name="Schmutz J."/>
        </authorList>
    </citation>
    <scope>NUCLEOTIDE SEQUENCE [LARGE SCALE GENOMIC DNA]</scope>
</reference>
<dbReference type="AlphaFoldDB" id="A0A0D2UGM5"/>
<evidence type="ECO:0000313" key="3">
    <source>
        <dbReference type="Proteomes" id="UP000032304"/>
    </source>
</evidence>
<dbReference type="Proteomes" id="UP000032304">
    <property type="component" value="Chromosome 9"/>
</dbReference>
<organism evidence="2 3">
    <name type="scientific">Gossypium raimondii</name>
    <name type="common">Peruvian cotton</name>
    <name type="synonym">Gossypium klotzschianum subsp. raimondii</name>
    <dbReference type="NCBI Taxonomy" id="29730"/>
    <lineage>
        <taxon>Eukaryota</taxon>
        <taxon>Viridiplantae</taxon>
        <taxon>Streptophyta</taxon>
        <taxon>Embryophyta</taxon>
        <taxon>Tracheophyta</taxon>
        <taxon>Spermatophyta</taxon>
        <taxon>Magnoliopsida</taxon>
        <taxon>eudicotyledons</taxon>
        <taxon>Gunneridae</taxon>
        <taxon>Pentapetalae</taxon>
        <taxon>rosids</taxon>
        <taxon>malvids</taxon>
        <taxon>Malvales</taxon>
        <taxon>Malvaceae</taxon>
        <taxon>Malvoideae</taxon>
        <taxon>Gossypium</taxon>
    </lineage>
</organism>
<name>A0A0D2UGM5_GOSRA</name>
<protein>
    <submittedName>
        <fullName evidence="2">Uncharacterized protein</fullName>
    </submittedName>
</protein>
<dbReference type="EMBL" id="CM001748">
    <property type="protein sequence ID" value="KJB54845.1"/>
    <property type="molecule type" value="Genomic_DNA"/>
</dbReference>
<evidence type="ECO:0000313" key="2">
    <source>
        <dbReference type="EMBL" id="KJB54845.1"/>
    </source>
</evidence>
<gene>
    <name evidence="2" type="ORF">B456_009G051600</name>
</gene>
<feature type="non-terminal residue" evidence="2">
    <location>
        <position position="1"/>
    </location>
</feature>
<dbReference type="eggNOG" id="ENOG502SDJ4">
    <property type="taxonomic scope" value="Eukaryota"/>
</dbReference>
<keyword evidence="1" id="KW-0812">Transmembrane</keyword>
<feature type="transmembrane region" description="Helical" evidence="1">
    <location>
        <begin position="24"/>
        <end position="52"/>
    </location>
</feature>
<proteinExistence type="predicted"/>
<keyword evidence="1" id="KW-1133">Transmembrane helix</keyword>
<keyword evidence="1" id="KW-0472">Membrane</keyword>
<accession>A0A0D2UGM5</accession>
<evidence type="ECO:0000256" key="1">
    <source>
        <dbReference type="SAM" id="Phobius"/>
    </source>
</evidence>
<keyword evidence="3" id="KW-1185">Reference proteome</keyword>
<dbReference type="Gramene" id="KJB54845">
    <property type="protein sequence ID" value="KJB54845"/>
    <property type="gene ID" value="B456_009G051600"/>
</dbReference>
<feature type="transmembrane region" description="Helical" evidence="1">
    <location>
        <begin position="86"/>
        <end position="106"/>
    </location>
</feature>
<sequence length="153" mass="17080">ATVDMSEWLRRQTRNLLGYACAELIFLASLYGSYIACVLLLASCLILITLLLTFSLSTFSVVFIDIFTIFSLFSQLIGSIKADVDLGFVLLLCMFLQYGIAGVSALKPSFHRLVFLLRLKLQDTMNRIHAWLAVAPPHQKISAVNSSQLFTKN</sequence>